<comment type="caution">
    <text evidence="2">The sequence shown here is derived from an EMBL/GenBank/DDBJ whole genome shotgun (WGS) entry which is preliminary data.</text>
</comment>
<dbReference type="EMBL" id="VSRR010007270">
    <property type="protein sequence ID" value="MPC46567.1"/>
    <property type="molecule type" value="Genomic_DNA"/>
</dbReference>
<proteinExistence type="predicted"/>
<evidence type="ECO:0000313" key="3">
    <source>
        <dbReference type="Proteomes" id="UP000324222"/>
    </source>
</evidence>
<evidence type="ECO:0000256" key="1">
    <source>
        <dbReference type="SAM" id="MobiDB-lite"/>
    </source>
</evidence>
<reference evidence="2 3" key="1">
    <citation type="submission" date="2019-05" db="EMBL/GenBank/DDBJ databases">
        <title>Another draft genome of Portunus trituberculatus and its Hox gene families provides insights of decapod evolution.</title>
        <authorList>
            <person name="Jeong J.-H."/>
            <person name="Song I."/>
            <person name="Kim S."/>
            <person name="Choi T."/>
            <person name="Kim D."/>
            <person name="Ryu S."/>
            <person name="Kim W."/>
        </authorList>
    </citation>
    <scope>NUCLEOTIDE SEQUENCE [LARGE SCALE GENOMIC DNA]</scope>
    <source>
        <tissue evidence="2">Muscle</tissue>
    </source>
</reference>
<feature type="region of interest" description="Disordered" evidence="1">
    <location>
        <begin position="1"/>
        <end position="30"/>
    </location>
</feature>
<organism evidence="2 3">
    <name type="scientific">Portunus trituberculatus</name>
    <name type="common">Swimming crab</name>
    <name type="synonym">Neptunus trituberculatus</name>
    <dbReference type="NCBI Taxonomy" id="210409"/>
    <lineage>
        <taxon>Eukaryota</taxon>
        <taxon>Metazoa</taxon>
        <taxon>Ecdysozoa</taxon>
        <taxon>Arthropoda</taxon>
        <taxon>Crustacea</taxon>
        <taxon>Multicrustacea</taxon>
        <taxon>Malacostraca</taxon>
        <taxon>Eumalacostraca</taxon>
        <taxon>Eucarida</taxon>
        <taxon>Decapoda</taxon>
        <taxon>Pleocyemata</taxon>
        <taxon>Brachyura</taxon>
        <taxon>Eubrachyura</taxon>
        <taxon>Portunoidea</taxon>
        <taxon>Portunidae</taxon>
        <taxon>Portuninae</taxon>
        <taxon>Portunus</taxon>
    </lineage>
</organism>
<protein>
    <submittedName>
        <fullName evidence="2">Uncharacterized protein</fullName>
    </submittedName>
</protein>
<sequence>MGGFPPRRPAGRGGSKIDQSEVGRGGGGVDCGVVRRVRVRYERPPASYTWCRHPLTPPPPSSLSPVIPPTPQGGTGWRPLGLLIEPATQLRRSESPQHDGKCSASVCATVRVREPWCILLCQTMFTAEL</sequence>
<feature type="compositionally biased region" description="Pro residues" evidence="1">
    <location>
        <begin position="55"/>
        <end position="71"/>
    </location>
</feature>
<feature type="region of interest" description="Disordered" evidence="1">
    <location>
        <begin position="52"/>
        <end position="78"/>
    </location>
</feature>
<dbReference type="Proteomes" id="UP000324222">
    <property type="component" value="Unassembled WGS sequence"/>
</dbReference>
<dbReference type="AlphaFoldDB" id="A0A5B7FML1"/>
<gene>
    <name evidence="2" type="ORF">E2C01_040289</name>
</gene>
<evidence type="ECO:0000313" key="2">
    <source>
        <dbReference type="EMBL" id="MPC46567.1"/>
    </source>
</evidence>
<keyword evidence="3" id="KW-1185">Reference proteome</keyword>
<name>A0A5B7FML1_PORTR</name>
<accession>A0A5B7FML1</accession>